<keyword evidence="2" id="KW-1185">Reference proteome</keyword>
<accession>H8FWK1</accession>
<dbReference type="Pfam" id="PF13565">
    <property type="entry name" value="HTH_32"/>
    <property type="match status" value="1"/>
</dbReference>
<sequence>MKSRGKPASAAPRSGAWQRRFAENGVDVLLREPSRKPGKTPLSAETVCKVVALTCTEPPGEVTHWTGRAMAKAIGISLRAVQRIWDAHRLQPHRLRTFKKSKDPAFAAKVEDIVGLYMNPPAHAIVVSIDEKSQIQALDRTQPGLSLKPGKC</sequence>
<dbReference type="EMBL" id="CAHP01000038">
    <property type="protein sequence ID" value="CCG42739.1"/>
    <property type="molecule type" value="Genomic_DNA"/>
</dbReference>
<name>H8FWK1_MAGML</name>
<comment type="caution">
    <text evidence="1">The sequence shown here is derived from an EMBL/GenBank/DDBJ whole genome shotgun (WGS) entry which is preliminary data.</text>
</comment>
<evidence type="ECO:0000313" key="2">
    <source>
        <dbReference type="Proteomes" id="UP000004169"/>
    </source>
</evidence>
<evidence type="ECO:0000313" key="1">
    <source>
        <dbReference type="EMBL" id="CCG42739.1"/>
    </source>
</evidence>
<dbReference type="eggNOG" id="COG3415">
    <property type="taxonomic scope" value="Bacteria"/>
</dbReference>
<dbReference type="AlphaFoldDB" id="H8FWK1"/>
<reference evidence="1 2" key="1">
    <citation type="journal article" date="2012" name="J. Bacteriol.">
        <title>Draft Genome Sequence of the Purple Photosynthetic Bacterium Phaeospirillum molischianum DSM120, a Particularly Versatile Bacterium.</title>
        <authorList>
            <person name="Duquesne K."/>
            <person name="Prima V."/>
            <person name="Ji B."/>
            <person name="Rouy Z."/>
            <person name="Medigue C."/>
            <person name="Talla E."/>
            <person name="Sturgis J.N."/>
        </authorList>
    </citation>
    <scope>NUCLEOTIDE SEQUENCE [LARGE SCALE GENOMIC DNA]</scope>
    <source>
        <strain evidence="2">DSM120</strain>
    </source>
</reference>
<dbReference type="STRING" id="1150626.PHAMO_430004"/>
<organism evidence="1 2">
    <name type="scientific">Magnetospirillum molischianum DSM 120</name>
    <dbReference type="NCBI Taxonomy" id="1150626"/>
    <lineage>
        <taxon>Bacteria</taxon>
        <taxon>Pseudomonadati</taxon>
        <taxon>Pseudomonadota</taxon>
        <taxon>Alphaproteobacteria</taxon>
        <taxon>Rhodospirillales</taxon>
        <taxon>Rhodospirillaceae</taxon>
        <taxon>Magnetospirillum</taxon>
    </lineage>
</organism>
<dbReference type="Proteomes" id="UP000004169">
    <property type="component" value="Unassembled WGS sequence"/>
</dbReference>
<protein>
    <submittedName>
        <fullName evidence="1">Integrase catalytic region</fullName>
    </submittedName>
</protein>
<gene>
    <name evidence="1" type="ORF">PHAMO_430004</name>
</gene>
<proteinExistence type="predicted"/>